<keyword evidence="1" id="KW-1133">Transmembrane helix</keyword>
<dbReference type="PANTHER" id="PTHR19328:SF13">
    <property type="entry name" value="HIPL1 PROTEIN"/>
    <property type="match status" value="1"/>
</dbReference>
<dbReference type="AlphaFoldDB" id="A0A382CCX7"/>
<name>A0A382CCX7_9ZZZZ</name>
<dbReference type="InterPro" id="IPR011041">
    <property type="entry name" value="Quinoprot_gluc/sorb_DH_b-prop"/>
</dbReference>
<feature type="transmembrane region" description="Helical" evidence="1">
    <location>
        <begin position="455"/>
        <end position="476"/>
    </location>
</feature>
<feature type="domain" description="Glucose/Sorbosone dehydrogenase" evidence="2">
    <location>
        <begin position="92"/>
        <end position="382"/>
    </location>
</feature>
<proteinExistence type="predicted"/>
<keyword evidence="1" id="KW-0472">Membrane</keyword>
<dbReference type="SUPFAM" id="SSF50952">
    <property type="entry name" value="Soluble quinoprotein glucose dehydrogenase"/>
    <property type="match status" value="1"/>
</dbReference>
<reference evidence="3" key="1">
    <citation type="submission" date="2018-05" db="EMBL/GenBank/DDBJ databases">
        <authorList>
            <person name="Lanie J.A."/>
            <person name="Ng W.-L."/>
            <person name="Kazmierczak K.M."/>
            <person name="Andrzejewski T.M."/>
            <person name="Davidsen T.M."/>
            <person name="Wayne K.J."/>
            <person name="Tettelin H."/>
            <person name="Glass J.I."/>
            <person name="Rusch D."/>
            <person name="Podicherti R."/>
            <person name="Tsui H.-C.T."/>
            <person name="Winkler M.E."/>
        </authorList>
    </citation>
    <scope>NUCLEOTIDE SEQUENCE</scope>
</reference>
<evidence type="ECO:0000256" key="1">
    <source>
        <dbReference type="SAM" id="Phobius"/>
    </source>
</evidence>
<dbReference type="PANTHER" id="PTHR19328">
    <property type="entry name" value="HEDGEHOG-INTERACTING PROTEIN"/>
    <property type="match status" value="1"/>
</dbReference>
<gene>
    <name evidence="3" type="ORF">METZ01_LOCUS175997</name>
</gene>
<evidence type="ECO:0000313" key="3">
    <source>
        <dbReference type="EMBL" id="SVB23143.1"/>
    </source>
</evidence>
<dbReference type="Pfam" id="PF07995">
    <property type="entry name" value="GSDH"/>
    <property type="match status" value="1"/>
</dbReference>
<organism evidence="3">
    <name type="scientific">marine metagenome</name>
    <dbReference type="NCBI Taxonomy" id="408172"/>
    <lineage>
        <taxon>unclassified sequences</taxon>
        <taxon>metagenomes</taxon>
        <taxon>ecological metagenomes</taxon>
    </lineage>
</organism>
<dbReference type="InterPro" id="IPR012938">
    <property type="entry name" value="Glc/Sorbosone_DH"/>
</dbReference>
<protein>
    <recommendedName>
        <fullName evidence="2">Glucose/Sorbosone dehydrogenase domain-containing protein</fullName>
    </recommendedName>
</protein>
<dbReference type="EMBL" id="UINC01033602">
    <property type="protein sequence ID" value="SVB23143.1"/>
    <property type="molecule type" value="Genomic_DNA"/>
</dbReference>
<keyword evidence="1" id="KW-0812">Transmembrane</keyword>
<sequence length="483" mass="54099">MGVMYIIVFVFIACALGSIVTVWGADSALSANSSASPLEQIEQLYNQVKKEIKDLLKAGEPDGTLPASFLTSPLEPVVFDSDFIVQKFSTGLEFPTTMYFVGDDILVLEKFTGKVIRIKDNGAHYNESVLDVPVDACWESGFLGISGISNHVFLYFTESESGFDKIECHDQPVKNKVYRYDWNGEKLINPILIKELPGNLEGHHRHNGGAMTKSQNNEIYFVIGDLSQSGTFQNIPNKIIYETSSIFKVVTESNNSVELYAMGIRNSFGLAVDPITGYLWDTENSTNNYDEINLVKPGFNSGWKRVMGPVDRDNPDIDGPQTIPPPFENFVYSDPEFSFYHAVGLTAIEFPDRDSFEKYSDWLFVGDYNNGRIYKFQLNSDRTEFVFSNPELSDLVLDDNDEIDEILFAKGFQTVTDIEFHDDAMYVVSISDGSIYKIYEPTQSELANKIVQDTILTLILVGTAIAVTLGITIGVIRRKRISS</sequence>
<evidence type="ECO:0000259" key="2">
    <source>
        <dbReference type="Pfam" id="PF07995"/>
    </source>
</evidence>
<dbReference type="Gene3D" id="2.120.10.30">
    <property type="entry name" value="TolB, C-terminal domain"/>
    <property type="match status" value="1"/>
</dbReference>
<dbReference type="InterPro" id="IPR011042">
    <property type="entry name" value="6-blade_b-propeller_TolB-like"/>
</dbReference>
<accession>A0A382CCX7</accession>